<feature type="region of interest" description="Disordered" evidence="1">
    <location>
        <begin position="473"/>
        <end position="582"/>
    </location>
</feature>
<evidence type="ECO:0000256" key="1">
    <source>
        <dbReference type="SAM" id="MobiDB-lite"/>
    </source>
</evidence>
<feature type="compositionally biased region" description="Polar residues" evidence="1">
    <location>
        <begin position="116"/>
        <end position="151"/>
    </location>
</feature>
<feature type="region of interest" description="Disordered" evidence="1">
    <location>
        <begin position="358"/>
        <end position="394"/>
    </location>
</feature>
<name>A0A6A6REG2_9PEZI</name>
<sequence>MSANFPAPATRPTPATRPAPAAGPGPTTTYFPDIFGANLPDVFGARLPVQQHASSFVPGTSSAQMTSSARTASHARLSAQYQQNQNMPGQRSTSFHVPSPYTVPSTPSASVVSGPRLSSPQQSQFPTSHSVLSATASSGLRNSVQQNQGQRPISFHASSPRPMANQPSFLPSSSERGHIQQNQDQNRTETPATETIRLEYADGTPVDPRLLAAETPIPAVEVAWFAFQARLEAQRKRKNPGGQSASTDCDDYGSVDPESYREDQAVTDIYHLMGCHDWRYDGISQCGMKILTDGLFWLSNKHRHVWYGLPPKLGTVHWVHTFQQAHNASPIVGGASRGLRMRMFKTSPIEGTSISSPALQSHSVHGQNFTGPASPSLATPVGSTSISSPTRQPYSVRGQNFTAPAVPWPPAPTRSTSALFPTRQSYIVHGQNFTTFTVPSSPVPVGSTSTPFPTRQHYSVHGQNFAAPALPLPAAPVRSTSTSSPTRQPVPVPSQNFTAPSAPISTTAPRPSGSLKRKSPEPAAEPAAPVAKKPKTDSPLVPNRSASISPTSNGGTKRKYKARKPVDPNAPKKSKCPRGEAAKAKADLGELKMSKTLFSYPMPAEDDTSDEAVCVRYAHEKGDKKVTDFPTNMAEILLEVGRFPLIRDLRYREKDDMSPLARCIRYCKFNLEDKRDYRANEPTMAWLVAAILDKDPEKRW</sequence>
<protein>
    <submittedName>
        <fullName evidence="2">Uncharacterized protein</fullName>
    </submittedName>
</protein>
<feature type="compositionally biased region" description="Polar residues" evidence="1">
    <location>
        <begin position="56"/>
        <end position="71"/>
    </location>
</feature>
<evidence type="ECO:0000313" key="2">
    <source>
        <dbReference type="EMBL" id="KAF2503155.1"/>
    </source>
</evidence>
<dbReference type="OrthoDB" id="10592165at2759"/>
<feature type="compositionally biased region" description="Low complexity" evidence="1">
    <location>
        <begin position="521"/>
        <end position="531"/>
    </location>
</feature>
<feature type="compositionally biased region" description="Polar residues" evidence="1">
    <location>
        <begin position="165"/>
        <end position="193"/>
    </location>
</feature>
<dbReference type="Proteomes" id="UP000799750">
    <property type="component" value="Unassembled WGS sequence"/>
</dbReference>
<feature type="compositionally biased region" description="Polar residues" evidence="1">
    <location>
        <begin position="496"/>
        <end position="509"/>
    </location>
</feature>
<dbReference type="EMBL" id="MU004181">
    <property type="protein sequence ID" value="KAF2503155.1"/>
    <property type="molecule type" value="Genomic_DNA"/>
</dbReference>
<proteinExistence type="predicted"/>
<dbReference type="AlphaFoldDB" id="A0A6A6REG2"/>
<accession>A0A6A6REG2</accession>
<feature type="compositionally biased region" description="Polar residues" evidence="1">
    <location>
        <begin position="79"/>
        <end position="96"/>
    </location>
</feature>
<evidence type="ECO:0000313" key="3">
    <source>
        <dbReference type="Proteomes" id="UP000799750"/>
    </source>
</evidence>
<feature type="region of interest" description="Disordered" evidence="1">
    <location>
        <begin position="1"/>
        <end position="28"/>
    </location>
</feature>
<reference evidence="2" key="1">
    <citation type="journal article" date="2020" name="Stud. Mycol.">
        <title>101 Dothideomycetes genomes: a test case for predicting lifestyles and emergence of pathogens.</title>
        <authorList>
            <person name="Haridas S."/>
            <person name="Albert R."/>
            <person name="Binder M."/>
            <person name="Bloem J."/>
            <person name="Labutti K."/>
            <person name="Salamov A."/>
            <person name="Andreopoulos B."/>
            <person name="Baker S."/>
            <person name="Barry K."/>
            <person name="Bills G."/>
            <person name="Bluhm B."/>
            <person name="Cannon C."/>
            <person name="Castanera R."/>
            <person name="Culley D."/>
            <person name="Daum C."/>
            <person name="Ezra D."/>
            <person name="Gonzalez J."/>
            <person name="Henrissat B."/>
            <person name="Kuo A."/>
            <person name="Liang C."/>
            <person name="Lipzen A."/>
            <person name="Lutzoni F."/>
            <person name="Magnuson J."/>
            <person name="Mondo S."/>
            <person name="Nolan M."/>
            <person name="Ohm R."/>
            <person name="Pangilinan J."/>
            <person name="Park H.-J."/>
            <person name="Ramirez L."/>
            <person name="Alfaro M."/>
            <person name="Sun H."/>
            <person name="Tritt A."/>
            <person name="Yoshinaga Y."/>
            <person name="Zwiers L.-H."/>
            <person name="Turgeon B."/>
            <person name="Goodwin S."/>
            <person name="Spatafora J."/>
            <person name="Crous P."/>
            <person name="Grigoriev I."/>
        </authorList>
    </citation>
    <scope>NUCLEOTIDE SEQUENCE</scope>
    <source>
        <strain evidence="2">CBS 269.34</strain>
    </source>
</reference>
<feature type="compositionally biased region" description="Low complexity" evidence="1">
    <location>
        <begin position="97"/>
        <end position="115"/>
    </location>
</feature>
<feature type="compositionally biased region" description="Low complexity" evidence="1">
    <location>
        <begin position="475"/>
        <end position="495"/>
    </location>
</feature>
<feature type="region of interest" description="Disordered" evidence="1">
    <location>
        <begin position="56"/>
        <end position="193"/>
    </location>
</feature>
<gene>
    <name evidence="2" type="ORF">BU16DRAFT_588730</name>
</gene>
<feature type="compositionally biased region" description="Polar residues" evidence="1">
    <location>
        <begin position="544"/>
        <end position="555"/>
    </location>
</feature>
<keyword evidence="3" id="KW-1185">Reference proteome</keyword>
<feature type="compositionally biased region" description="Pro residues" evidence="1">
    <location>
        <begin position="9"/>
        <end position="23"/>
    </location>
</feature>
<organism evidence="2 3">
    <name type="scientific">Lophium mytilinum</name>
    <dbReference type="NCBI Taxonomy" id="390894"/>
    <lineage>
        <taxon>Eukaryota</taxon>
        <taxon>Fungi</taxon>
        <taxon>Dikarya</taxon>
        <taxon>Ascomycota</taxon>
        <taxon>Pezizomycotina</taxon>
        <taxon>Dothideomycetes</taxon>
        <taxon>Pleosporomycetidae</taxon>
        <taxon>Mytilinidiales</taxon>
        <taxon>Mytilinidiaceae</taxon>
        <taxon>Lophium</taxon>
    </lineage>
</organism>